<dbReference type="Proteomes" id="UP001597545">
    <property type="component" value="Unassembled WGS sequence"/>
</dbReference>
<dbReference type="EMBL" id="JBHULR010000015">
    <property type="protein sequence ID" value="MFD2549324.1"/>
    <property type="molecule type" value="Genomic_DNA"/>
</dbReference>
<evidence type="ECO:0000313" key="1">
    <source>
        <dbReference type="EMBL" id="MFD2549324.1"/>
    </source>
</evidence>
<comment type="caution">
    <text evidence="1">The sequence shown here is derived from an EMBL/GenBank/DDBJ whole genome shotgun (WGS) entry which is preliminary data.</text>
</comment>
<reference evidence="2" key="1">
    <citation type="journal article" date="2019" name="Int. J. Syst. Evol. Microbiol.">
        <title>The Global Catalogue of Microorganisms (GCM) 10K type strain sequencing project: providing services to taxonomists for standard genome sequencing and annotation.</title>
        <authorList>
            <consortium name="The Broad Institute Genomics Platform"/>
            <consortium name="The Broad Institute Genome Sequencing Center for Infectious Disease"/>
            <person name="Wu L."/>
            <person name="Ma J."/>
        </authorList>
    </citation>
    <scope>NUCLEOTIDE SEQUENCE [LARGE SCALE GENOMIC DNA]</scope>
    <source>
        <strain evidence="2">KCTC 42662</strain>
    </source>
</reference>
<accession>A0ABW5KM01</accession>
<keyword evidence="2" id="KW-1185">Reference proteome</keyword>
<dbReference type="Gene3D" id="3.10.450.50">
    <property type="match status" value="2"/>
</dbReference>
<sequence>MELSNRDKAEAIQNSIETETLAEVGLINPNSYKQHNPHVATGLQAILNLHEQMPMDKVYTNVVRKFQDGDFGFVHVDYFLFEPTVAFDIHRFENGVSVEHWDNLQVTPKKLNKSGRTMTDGKTKAKDHHKTELNKTLVKSYVKDILMDRKIELAPNYFRADELIQHNPHMGDGVQEFLEVLEQWEHEGKPQVYNKIHKILGEGNFVLVLSEGFFKGDHVAFYDLYRVENDKIVEHWDVVERIPEPENRKNDNGKF</sequence>
<dbReference type="InterPro" id="IPR032710">
    <property type="entry name" value="NTF2-like_dom_sf"/>
</dbReference>
<organism evidence="1 2">
    <name type="scientific">Sphingobacterium suaedae</name>
    <dbReference type="NCBI Taxonomy" id="1686402"/>
    <lineage>
        <taxon>Bacteria</taxon>
        <taxon>Pseudomonadati</taxon>
        <taxon>Bacteroidota</taxon>
        <taxon>Sphingobacteriia</taxon>
        <taxon>Sphingobacteriales</taxon>
        <taxon>Sphingobacteriaceae</taxon>
        <taxon>Sphingobacterium</taxon>
    </lineage>
</organism>
<dbReference type="SUPFAM" id="SSF54427">
    <property type="entry name" value="NTF2-like"/>
    <property type="match status" value="2"/>
</dbReference>
<protein>
    <recommendedName>
        <fullName evidence="3">SnoaL-like domain-containing protein</fullName>
    </recommendedName>
</protein>
<proteinExistence type="predicted"/>
<evidence type="ECO:0000313" key="2">
    <source>
        <dbReference type="Proteomes" id="UP001597545"/>
    </source>
</evidence>
<evidence type="ECO:0008006" key="3">
    <source>
        <dbReference type="Google" id="ProtNLM"/>
    </source>
</evidence>
<gene>
    <name evidence="1" type="ORF">ACFSR5_16870</name>
</gene>
<name>A0ABW5KM01_9SPHI</name>
<dbReference type="RefSeq" id="WP_380905641.1">
    <property type="nucleotide sequence ID" value="NZ_JBHUEG010000012.1"/>
</dbReference>